<name>A0A4C1Y4K7_EUMVA</name>
<evidence type="ECO:0000313" key="2">
    <source>
        <dbReference type="EMBL" id="GBP70826.1"/>
    </source>
</evidence>
<dbReference type="EMBL" id="BGZK01001087">
    <property type="protein sequence ID" value="GBP70826.1"/>
    <property type="molecule type" value="Genomic_DNA"/>
</dbReference>
<protein>
    <submittedName>
        <fullName evidence="2">Uncharacterized protein</fullName>
    </submittedName>
</protein>
<evidence type="ECO:0000313" key="3">
    <source>
        <dbReference type="Proteomes" id="UP000299102"/>
    </source>
</evidence>
<evidence type="ECO:0000256" key="1">
    <source>
        <dbReference type="SAM" id="MobiDB-lite"/>
    </source>
</evidence>
<reference evidence="2 3" key="1">
    <citation type="journal article" date="2019" name="Commun. Biol.">
        <title>The bagworm genome reveals a unique fibroin gene that provides high tensile strength.</title>
        <authorList>
            <person name="Kono N."/>
            <person name="Nakamura H."/>
            <person name="Ohtoshi R."/>
            <person name="Tomita M."/>
            <person name="Numata K."/>
            <person name="Arakawa K."/>
        </authorList>
    </citation>
    <scope>NUCLEOTIDE SEQUENCE [LARGE SCALE GENOMIC DNA]</scope>
</reference>
<feature type="region of interest" description="Disordered" evidence="1">
    <location>
        <begin position="1"/>
        <end position="32"/>
    </location>
</feature>
<proteinExistence type="predicted"/>
<comment type="caution">
    <text evidence="2">The sequence shown here is derived from an EMBL/GenBank/DDBJ whole genome shotgun (WGS) entry which is preliminary data.</text>
</comment>
<dbReference type="AlphaFoldDB" id="A0A4C1Y4K7"/>
<gene>
    <name evidence="2" type="ORF">EVAR_54340_1</name>
</gene>
<sequence length="74" mass="8253">MVRAAPERDAEGAGRARPLAPPPAPRRRQCTPAQRYRRSLLWPRRILPVTASADRVFAELLNYRHSSDESACGG</sequence>
<keyword evidence="3" id="KW-1185">Reference proteome</keyword>
<organism evidence="2 3">
    <name type="scientific">Eumeta variegata</name>
    <name type="common">Bagworm moth</name>
    <name type="synonym">Eumeta japonica</name>
    <dbReference type="NCBI Taxonomy" id="151549"/>
    <lineage>
        <taxon>Eukaryota</taxon>
        <taxon>Metazoa</taxon>
        <taxon>Ecdysozoa</taxon>
        <taxon>Arthropoda</taxon>
        <taxon>Hexapoda</taxon>
        <taxon>Insecta</taxon>
        <taxon>Pterygota</taxon>
        <taxon>Neoptera</taxon>
        <taxon>Endopterygota</taxon>
        <taxon>Lepidoptera</taxon>
        <taxon>Glossata</taxon>
        <taxon>Ditrysia</taxon>
        <taxon>Tineoidea</taxon>
        <taxon>Psychidae</taxon>
        <taxon>Oiketicinae</taxon>
        <taxon>Eumeta</taxon>
    </lineage>
</organism>
<accession>A0A4C1Y4K7</accession>
<feature type="compositionally biased region" description="Basic and acidic residues" evidence="1">
    <location>
        <begin position="1"/>
        <end position="14"/>
    </location>
</feature>
<dbReference type="Proteomes" id="UP000299102">
    <property type="component" value="Unassembled WGS sequence"/>
</dbReference>